<reference evidence="3" key="1">
    <citation type="submission" date="2016-10" db="EMBL/GenBank/DDBJ databases">
        <authorList>
            <person name="Varghese N."/>
            <person name="Submissions S."/>
        </authorList>
    </citation>
    <scope>NUCLEOTIDE SEQUENCE [LARGE SCALE GENOMIC DNA]</scope>
    <source>
        <strain evidence="3">DSM 22703</strain>
    </source>
</reference>
<accession>A0A1G5ZDE6</accession>
<keyword evidence="3" id="KW-1185">Reference proteome</keyword>
<dbReference type="AlphaFoldDB" id="A0A1G5ZDE6"/>
<dbReference type="STRING" id="279824.SAMN03080617_03544"/>
<evidence type="ECO:0000313" key="2">
    <source>
        <dbReference type="EMBL" id="SDA92283.1"/>
    </source>
</evidence>
<dbReference type="Proteomes" id="UP000198756">
    <property type="component" value="Unassembled WGS sequence"/>
</dbReference>
<dbReference type="RefSeq" id="WP_092732925.1">
    <property type="nucleotide sequence ID" value="NZ_FMXE01000031.1"/>
</dbReference>
<dbReference type="OrthoDB" id="9816206at2"/>
<sequence length="301" mass="35168">MLLQEIETRIFTVRGMQVMLDSDLAEMYEVETKVLNQAVKRNLERFPNDFRFQLEEFEYQVLRIKKENLTHSLRSQIVTLKSGRGKHRKYLPFVFIEQGIAMLSALINSNTAVQVSIQIMQAFINMRKFLMQNASVFQRLDLLEMKQFHSEEKIEQIFKALEAGQPKLEKGIFFDGQIFDSYAFISSLIKNAKSEIILIDNYVDESVLTLLTKRSNKVKASIFSRNISKAFQLDVEKHNSQYPEIQILQFSQSHDRFLLIDRKDLYHLGASLKDLGKKWFAFSRMDSFAEVIIMQLQLGKT</sequence>
<dbReference type="EMBL" id="FMXE01000031">
    <property type="protein sequence ID" value="SDA92283.1"/>
    <property type="molecule type" value="Genomic_DNA"/>
</dbReference>
<evidence type="ECO:0000259" key="1">
    <source>
        <dbReference type="Pfam" id="PF10543"/>
    </source>
</evidence>
<name>A0A1G5ZDE6_9BACT</name>
<gene>
    <name evidence="2" type="ORF">SAMN03080617_03544</name>
</gene>
<proteinExistence type="predicted"/>
<protein>
    <submittedName>
        <fullName evidence="2">ORF6N domain-containing protein</fullName>
    </submittedName>
</protein>
<organism evidence="2 3">
    <name type="scientific">Algoriphagus alkaliphilus</name>
    <dbReference type="NCBI Taxonomy" id="279824"/>
    <lineage>
        <taxon>Bacteria</taxon>
        <taxon>Pseudomonadati</taxon>
        <taxon>Bacteroidota</taxon>
        <taxon>Cytophagia</taxon>
        <taxon>Cytophagales</taxon>
        <taxon>Cyclobacteriaceae</taxon>
        <taxon>Algoriphagus</taxon>
    </lineage>
</organism>
<dbReference type="InterPro" id="IPR018873">
    <property type="entry name" value="KilA-N_DNA-bd_domain"/>
</dbReference>
<evidence type="ECO:0000313" key="3">
    <source>
        <dbReference type="Proteomes" id="UP000198756"/>
    </source>
</evidence>
<feature type="domain" description="KilA-N DNA-binding" evidence="1">
    <location>
        <begin position="9"/>
        <end position="105"/>
    </location>
</feature>
<dbReference type="Pfam" id="PF10543">
    <property type="entry name" value="ORF6N"/>
    <property type="match status" value="1"/>
</dbReference>